<dbReference type="Proteomes" id="UP001576780">
    <property type="component" value="Unassembled WGS sequence"/>
</dbReference>
<feature type="domain" description="HTH cro/C1-type" evidence="1">
    <location>
        <begin position="17"/>
        <end position="72"/>
    </location>
</feature>
<name>A0ABV4WIC9_9CYAN</name>
<evidence type="ECO:0000313" key="2">
    <source>
        <dbReference type="EMBL" id="MFB2834453.1"/>
    </source>
</evidence>
<keyword evidence="3" id="KW-1185">Reference proteome</keyword>
<dbReference type="InterPro" id="IPR001387">
    <property type="entry name" value="Cro/C1-type_HTH"/>
</dbReference>
<dbReference type="Pfam" id="PF12773">
    <property type="entry name" value="DZR"/>
    <property type="match status" value="1"/>
</dbReference>
<reference evidence="2 3" key="1">
    <citation type="submission" date="2024-09" db="EMBL/GenBank/DDBJ databases">
        <title>Floridaenema gen nov. (Aerosakkonemataceae, Aerosakkonematales ord. nov., Cyanobacteria) from benthic tropical and subtropical fresh waters, with the description of four new species.</title>
        <authorList>
            <person name="Moretto J.A."/>
            <person name="Berthold D.E."/>
            <person name="Lefler F.W."/>
            <person name="Huang I.-S."/>
            <person name="Laughinghouse H. IV."/>
        </authorList>
    </citation>
    <scope>NUCLEOTIDE SEQUENCE [LARGE SCALE GENOMIC DNA]</scope>
    <source>
        <strain evidence="2 3">BLCC-F167</strain>
    </source>
</reference>
<dbReference type="Pfam" id="PF01381">
    <property type="entry name" value="HTH_3"/>
    <property type="match status" value="1"/>
</dbReference>
<dbReference type="SUPFAM" id="SSF47413">
    <property type="entry name" value="lambda repressor-like DNA-binding domains"/>
    <property type="match status" value="1"/>
</dbReference>
<sequence>MDTWKTPKPKESLADYVVRLRKALNLTQFELADLAGIHSRSVGKIERGLTVKINRRTLQGLASALGIPQEYLDATTKGEEVSLEIGVKFCPLCWNPGTPADPMWSNFRAKYCYLCGKPLRASCINCGELVLSLRHRFCPLCGHPYKEMAKT</sequence>
<dbReference type="PROSITE" id="PS50943">
    <property type="entry name" value="HTH_CROC1"/>
    <property type="match status" value="1"/>
</dbReference>
<dbReference type="Gene3D" id="1.10.260.40">
    <property type="entry name" value="lambda repressor-like DNA-binding domains"/>
    <property type="match status" value="1"/>
</dbReference>
<gene>
    <name evidence="2" type="ORF">ACE1CA_07960</name>
</gene>
<accession>A0ABV4WIC9</accession>
<evidence type="ECO:0000259" key="1">
    <source>
        <dbReference type="PROSITE" id="PS50943"/>
    </source>
</evidence>
<dbReference type="RefSeq" id="WP_413276885.1">
    <property type="nucleotide sequence ID" value="NZ_JBHFNT010000067.1"/>
</dbReference>
<comment type="caution">
    <text evidence="2">The sequence shown here is derived from an EMBL/GenBank/DDBJ whole genome shotgun (WGS) entry which is preliminary data.</text>
</comment>
<dbReference type="InterPro" id="IPR025874">
    <property type="entry name" value="DZR"/>
</dbReference>
<dbReference type="InterPro" id="IPR010982">
    <property type="entry name" value="Lambda_DNA-bd_dom_sf"/>
</dbReference>
<evidence type="ECO:0000313" key="3">
    <source>
        <dbReference type="Proteomes" id="UP001576780"/>
    </source>
</evidence>
<dbReference type="CDD" id="cd00093">
    <property type="entry name" value="HTH_XRE"/>
    <property type="match status" value="1"/>
</dbReference>
<dbReference type="EMBL" id="JBHFNT010000067">
    <property type="protein sequence ID" value="MFB2834453.1"/>
    <property type="molecule type" value="Genomic_DNA"/>
</dbReference>
<protein>
    <submittedName>
        <fullName evidence="2">Helix-turn-helix domain-containing protein</fullName>
    </submittedName>
</protein>
<organism evidence="2 3">
    <name type="scientific">Floridaenema evergladense BLCC-F167</name>
    <dbReference type="NCBI Taxonomy" id="3153639"/>
    <lineage>
        <taxon>Bacteria</taxon>
        <taxon>Bacillati</taxon>
        <taxon>Cyanobacteriota</taxon>
        <taxon>Cyanophyceae</taxon>
        <taxon>Oscillatoriophycideae</taxon>
        <taxon>Aerosakkonematales</taxon>
        <taxon>Aerosakkonemataceae</taxon>
        <taxon>Floridanema</taxon>
        <taxon>Floridanema evergladense</taxon>
    </lineage>
</organism>
<dbReference type="SMART" id="SM00530">
    <property type="entry name" value="HTH_XRE"/>
    <property type="match status" value="1"/>
</dbReference>
<proteinExistence type="predicted"/>